<evidence type="ECO:0000313" key="2">
    <source>
        <dbReference type="EMBL" id="RHK04090.1"/>
    </source>
</evidence>
<dbReference type="AlphaFoldDB" id="A0A415ENJ6"/>
<evidence type="ECO:0000313" key="3">
    <source>
        <dbReference type="Proteomes" id="UP000286288"/>
    </source>
</evidence>
<reference evidence="2 3" key="1">
    <citation type="submission" date="2018-08" db="EMBL/GenBank/DDBJ databases">
        <title>A genome reference for cultivated species of the human gut microbiota.</title>
        <authorList>
            <person name="Zou Y."/>
            <person name="Xue W."/>
            <person name="Luo G."/>
        </authorList>
    </citation>
    <scope>NUCLEOTIDE SEQUENCE [LARGE SCALE GENOMIC DNA]</scope>
    <source>
        <strain evidence="2 3">AF48-16</strain>
    </source>
</reference>
<name>A0A415ENJ6_ENTCA</name>
<proteinExistence type="predicted"/>
<protein>
    <submittedName>
        <fullName evidence="2">Uncharacterized protein</fullName>
    </submittedName>
</protein>
<organism evidence="2 3">
    <name type="scientific">Enterococcus casseliflavus</name>
    <name type="common">Enterococcus flavescens</name>
    <dbReference type="NCBI Taxonomy" id="37734"/>
    <lineage>
        <taxon>Bacteria</taxon>
        <taxon>Bacillati</taxon>
        <taxon>Bacillota</taxon>
        <taxon>Bacilli</taxon>
        <taxon>Lactobacillales</taxon>
        <taxon>Enterococcaceae</taxon>
        <taxon>Enterococcus</taxon>
    </lineage>
</organism>
<reference evidence="1 4" key="2">
    <citation type="submission" date="2019-11" db="EMBL/GenBank/DDBJ databases">
        <title>Detection and genome characteristic of a blood enterococcus casselifavus isolate from Zhengzhou,china.</title>
        <authorList>
            <person name="Wen P."/>
        </authorList>
    </citation>
    <scope>NUCLEOTIDE SEQUENCE [LARGE SCALE GENOMIC DNA]</scope>
    <source>
        <strain evidence="1 4">EC291</strain>
    </source>
</reference>
<gene>
    <name evidence="2" type="ORF">DW084_16595</name>
    <name evidence="1" type="ORF">GFU50_17355</name>
</gene>
<dbReference type="SUPFAM" id="SSF143100">
    <property type="entry name" value="TTHA1013/TTHA0281-like"/>
    <property type="match status" value="1"/>
</dbReference>
<accession>A0A415ENJ6</accession>
<dbReference type="InterPro" id="IPR035069">
    <property type="entry name" value="TTHA1013/TTHA0281-like"/>
</dbReference>
<dbReference type="Proteomes" id="UP000286288">
    <property type="component" value="Unassembled WGS sequence"/>
</dbReference>
<dbReference type="RefSeq" id="WP_010748852.1">
    <property type="nucleotide sequence ID" value="NZ_CABGIF010000012.1"/>
</dbReference>
<evidence type="ECO:0000313" key="1">
    <source>
        <dbReference type="EMBL" id="QGN31167.1"/>
    </source>
</evidence>
<dbReference type="Proteomes" id="UP000422837">
    <property type="component" value="Chromosome"/>
</dbReference>
<sequence length="99" mass="11686">MERWFEEAQLQVIELPIEWQENRPVYRAFIRELPTIQGEGTSRQAVYRQLAEAYAAYLAQLREANETQEEMTSSLLSTEELLRYYDGETFDGFELPSDE</sequence>
<dbReference type="EMBL" id="QRMZ01000030">
    <property type="protein sequence ID" value="RHK04090.1"/>
    <property type="molecule type" value="Genomic_DNA"/>
</dbReference>
<dbReference type="EMBL" id="CP046123">
    <property type="protein sequence ID" value="QGN31167.1"/>
    <property type="molecule type" value="Genomic_DNA"/>
</dbReference>
<evidence type="ECO:0000313" key="4">
    <source>
        <dbReference type="Proteomes" id="UP000422837"/>
    </source>
</evidence>